<evidence type="ECO:0000313" key="5">
    <source>
        <dbReference type="EMBL" id="CBK22203.2"/>
    </source>
</evidence>
<dbReference type="Gene3D" id="1.10.8.60">
    <property type="match status" value="1"/>
</dbReference>
<keyword evidence="3" id="KW-0175">Coiled coil</keyword>
<dbReference type="SMART" id="SM00382">
    <property type="entry name" value="AAA"/>
    <property type="match status" value="1"/>
</dbReference>
<dbReference type="InterPro" id="IPR003959">
    <property type="entry name" value="ATPase_AAA_core"/>
</dbReference>
<dbReference type="RefSeq" id="XP_012896251.1">
    <property type="nucleotide sequence ID" value="XM_013040797.1"/>
</dbReference>
<protein>
    <recommendedName>
        <fullName evidence="4">AAA+ ATPase domain-containing protein</fullName>
    </recommendedName>
</protein>
<dbReference type="InterPro" id="IPR003593">
    <property type="entry name" value="AAA+_ATPase"/>
</dbReference>
<dbReference type="Gene3D" id="3.40.50.300">
    <property type="entry name" value="P-loop containing nucleotide triphosphate hydrolases"/>
    <property type="match status" value="1"/>
</dbReference>
<evidence type="ECO:0000259" key="4">
    <source>
        <dbReference type="SMART" id="SM00382"/>
    </source>
</evidence>
<dbReference type="FunFam" id="3.40.50.300:FF:001025">
    <property type="entry name" value="ATPase family, AAA domain-containing 2B"/>
    <property type="match status" value="1"/>
</dbReference>
<name>D8M2A8_BLAHO</name>
<gene>
    <name evidence="5" type="ORF">GSBLH_T00002253001</name>
</gene>
<dbReference type="PANTHER" id="PTHR23077">
    <property type="entry name" value="AAA-FAMILY ATPASE"/>
    <property type="match status" value="1"/>
</dbReference>
<accession>D8M2A8</accession>
<dbReference type="OrthoDB" id="10254455at2759"/>
<dbReference type="GeneID" id="24919446"/>
<keyword evidence="2" id="KW-0067">ATP-binding</keyword>
<evidence type="ECO:0000256" key="1">
    <source>
        <dbReference type="ARBA" id="ARBA00022741"/>
    </source>
</evidence>
<evidence type="ECO:0000256" key="3">
    <source>
        <dbReference type="ARBA" id="ARBA00023054"/>
    </source>
</evidence>
<dbReference type="InParanoid" id="D8M2A8"/>
<evidence type="ECO:0000256" key="2">
    <source>
        <dbReference type="ARBA" id="ARBA00022840"/>
    </source>
</evidence>
<dbReference type="EMBL" id="FN668648">
    <property type="protein sequence ID" value="CBK22203.2"/>
    <property type="molecule type" value="Genomic_DNA"/>
</dbReference>
<dbReference type="GO" id="GO:0016887">
    <property type="term" value="F:ATP hydrolysis activity"/>
    <property type="evidence" value="ECO:0007669"/>
    <property type="project" value="InterPro"/>
</dbReference>
<dbReference type="SUPFAM" id="SSF52540">
    <property type="entry name" value="P-loop containing nucleoside triphosphate hydrolases"/>
    <property type="match status" value="1"/>
</dbReference>
<dbReference type="InterPro" id="IPR050168">
    <property type="entry name" value="AAA_ATPase_domain"/>
</dbReference>
<reference evidence="5" key="1">
    <citation type="submission" date="2010-02" db="EMBL/GenBank/DDBJ databases">
        <title>Sequencing and annotation of the Blastocystis hominis genome.</title>
        <authorList>
            <person name="Wincker P."/>
        </authorList>
    </citation>
    <scope>NUCLEOTIDE SEQUENCE</scope>
    <source>
        <strain evidence="5">Singapore isolate B</strain>
    </source>
</reference>
<feature type="domain" description="AAA+ ATPase" evidence="4">
    <location>
        <begin position="117"/>
        <end position="260"/>
    </location>
</feature>
<dbReference type="Pfam" id="PF00004">
    <property type="entry name" value="AAA"/>
    <property type="match status" value="1"/>
</dbReference>
<dbReference type="GO" id="GO:0005524">
    <property type="term" value="F:ATP binding"/>
    <property type="evidence" value="ECO:0007669"/>
    <property type="project" value="UniProtKB-KW"/>
</dbReference>
<keyword evidence="6" id="KW-1185">Reference proteome</keyword>
<dbReference type="Proteomes" id="UP000008312">
    <property type="component" value="Unassembled WGS sequence"/>
</dbReference>
<proteinExistence type="predicted"/>
<organism evidence="5">
    <name type="scientific">Blastocystis hominis</name>
    <dbReference type="NCBI Taxonomy" id="12968"/>
    <lineage>
        <taxon>Eukaryota</taxon>
        <taxon>Sar</taxon>
        <taxon>Stramenopiles</taxon>
        <taxon>Bigyra</taxon>
        <taxon>Opalozoa</taxon>
        <taxon>Opalinata</taxon>
        <taxon>Blastocystidae</taxon>
        <taxon>Blastocystis</taxon>
    </lineage>
</organism>
<dbReference type="PANTHER" id="PTHR23077:SF171">
    <property type="entry name" value="NUCLEAR VALOSIN-CONTAINING PROTEIN-LIKE"/>
    <property type="match status" value="1"/>
</dbReference>
<dbReference type="InterPro" id="IPR027417">
    <property type="entry name" value="P-loop_NTPase"/>
</dbReference>
<keyword evidence="1" id="KW-0547">Nucleotide-binding</keyword>
<sequence>MQSPSFSWSDLNACIKSAVNGCDSAKDPARCCALCLLQAVQKHRSDSAILQNAMPSRRVATDLRAINVFDDVFETIGGSQSLKAQLIETIVEPCLHWEVASIEFDDVKRYKQFAFALPTGILLYGPPGTGKTAISRACSQLGHLNFLCPHISDLVNKEIGESERRIRELFAQAERCAPCIIFFDEIESVFKNREMQDVSSSAQQVVTQLLLKMDDVRRRNQSNGNKLVFIIGATNLPEQLDPALLQPGRLDLLLFVPLPTKQEREEIIGIYGKKALVFEEVSICELADCGGDGMS</sequence>
<dbReference type="AlphaFoldDB" id="D8M2A8"/>
<evidence type="ECO:0000313" key="6">
    <source>
        <dbReference type="Proteomes" id="UP000008312"/>
    </source>
</evidence>